<feature type="non-terminal residue" evidence="5">
    <location>
        <position position="1"/>
    </location>
</feature>
<dbReference type="AlphaFoldDB" id="X1R5V4"/>
<evidence type="ECO:0000256" key="3">
    <source>
        <dbReference type="ARBA" id="ARBA00023172"/>
    </source>
</evidence>
<dbReference type="GO" id="GO:0003677">
    <property type="term" value="F:DNA binding"/>
    <property type="evidence" value="ECO:0007669"/>
    <property type="project" value="InterPro"/>
</dbReference>
<organism evidence="5">
    <name type="scientific">marine sediment metagenome</name>
    <dbReference type="NCBI Taxonomy" id="412755"/>
    <lineage>
        <taxon>unclassified sequences</taxon>
        <taxon>metagenomes</taxon>
        <taxon>ecological metagenomes</taxon>
    </lineage>
</organism>
<reference evidence="5" key="1">
    <citation type="journal article" date="2014" name="Front. Microbiol.">
        <title>High frequency of phylogenetically diverse reductive dehalogenase-homologous genes in deep subseafloor sedimentary metagenomes.</title>
        <authorList>
            <person name="Kawai M."/>
            <person name="Futagami T."/>
            <person name="Toyoda A."/>
            <person name="Takaki Y."/>
            <person name="Nishi S."/>
            <person name="Hori S."/>
            <person name="Arai W."/>
            <person name="Tsubouchi T."/>
            <person name="Morono Y."/>
            <person name="Uchiyama I."/>
            <person name="Ito T."/>
            <person name="Fujiyama A."/>
            <person name="Inagaki F."/>
            <person name="Takami H."/>
        </authorList>
    </citation>
    <scope>NUCLEOTIDE SEQUENCE</scope>
    <source>
        <strain evidence="5">Expedition CK06-06</strain>
    </source>
</reference>
<comment type="subcellular location">
    <subcellularLocation>
        <location evidence="1">Cytoplasm</location>
    </subcellularLocation>
</comment>
<dbReference type="GO" id="GO:0015074">
    <property type="term" value="P:DNA integration"/>
    <property type="evidence" value="ECO:0007669"/>
    <property type="project" value="UniProtKB-KW"/>
</dbReference>
<dbReference type="Pfam" id="PF00589">
    <property type="entry name" value="Phage_integrase"/>
    <property type="match status" value="1"/>
</dbReference>
<dbReference type="EMBL" id="BARW01011721">
    <property type="protein sequence ID" value="GAI75928.1"/>
    <property type="molecule type" value="Genomic_DNA"/>
</dbReference>
<evidence type="ECO:0000313" key="5">
    <source>
        <dbReference type="EMBL" id="GAI75928.1"/>
    </source>
</evidence>
<gene>
    <name evidence="5" type="ORF">S12H4_22469</name>
</gene>
<dbReference type="PANTHER" id="PTHR30349">
    <property type="entry name" value="PHAGE INTEGRASE-RELATED"/>
    <property type="match status" value="1"/>
</dbReference>
<dbReference type="InterPro" id="IPR011010">
    <property type="entry name" value="DNA_brk_join_enz"/>
</dbReference>
<accession>X1R5V4</accession>
<keyword evidence="2" id="KW-0229">DNA integration</keyword>
<evidence type="ECO:0000256" key="2">
    <source>
        <dbReference type="ARBA" id="ARBA00022908"/>
    </source>
</evidence>
<dbReference type="GO" id="GO:0005737">
    <property type="term" value="C:cytoplasm"/>
    <property type="evidence" value="ECO:0007669"/>
    <property type="project" value="UniProtKB-SubCell"/>
</dbReference>
<sequence>GRRDYTLIVFALNTGLRNSEVIGLNVVDVNPFGTIVKELNLPALIAKNNKPRRIPLNDYIISVLGLYLFEETNLKRITGDKTPLFRSLYSNKRLGQRDFQQILDRHSINALGRHCNPHILRHTFATNLVKQADIKIVQEILGHASLQSTQVYLHPSSSEKLDAVNRLTLGHNR</sequence>
<dbReference type="InterPro" id="IPR013762">
    <property type="entry name" value="Integrase-like_cat_sf"/>
</dbReference>
<name>X1R5V4_9ZZZZ</name>
<dbReference type="PANTHER" id="PTHR30349:SF77">
    <property type="entry name" value="TYROSINE RECOMBINASE XERC"/>
    <property type="match status" value="1"/>
</dbReference>
<dbReference type="InterPro" id="IPR002104">
    <property type="entry name" value="Integrase_catalytic"/>
</dbReference>
<dbReference type="SUPFAM" id="SSF56349">
    <property type="entry name" value="DNA breaking-rejoining enzymes"/>
    <property type="match status" value="1"/>
</dbReference>
<dbReference type="Gene3D" id="1.10.443.10">
    <property type="entry name" value="Intergrase catalytic core"/>
    <property type="match status" value="1"/>
</dbReference>
<evidence type="ECO:0000259" key="4">
    <source>
        <dbReference type="PROSITE" id="PS51898"/>
    </source>
</evidence>
<dbReference type="InterPro" id="IPR050090">
    <property type="entry name" value="Tyrosine_recombinase_XerCD"/>
</dbReference>
<feature type="domain" description="Tyr recombinase" evidence="4">
    <location>
        <begin position="1"/>
        <end position="166"/>
    </location>
</feature>
<proteinExistence type="predicted"/>
<dbReference type="GO" id="GO:0006310">
    <property type="term" value="P:DNA recombination"/>
    <property type="evidence" value="ECO:0007669"/>
    <property type="project" value="UniProtKB-KW"/>
</dbReference>
<dbReference type="PROSITE" id="PS51898">
    <property type="entry name" value="TYR_RECOMBINASE"/>
    <property type="match status" value="1"/>
</dbReference>
<keyword evidence="3" id="KW-0233">DNA recombination</keyword>
<comment type="caution">
    <text evidence="5">The sequence shown here is derived from an EMBL/GenBank/DDBJ whole genome shotgun (WGS) entry which is preliminary data.</text>
</comment>
<evidence type="ECO:0000256" key="1">
    <source>
        <dbReference type="ARBA" id="ARBA00004496"/>
    </source>
</evidence>
<protein>
    <recommendedName>
        <fullName evidence="4">Tyr recombinase domain-containing protein</fullName>
    </recommendedName>
</protein>